<evidence type="ECO:0000256" key="1">
    <source>
        <dbReference type="SAM" id="MobiDB-lite"/>
    </source>
</evidence>
<evidence type="ECO:0000313" key="7">
    <source>
        <dbReference type="Proteomes" id="UP000095447"/>
    </source>
</evidence>
<keyword evidence="2" id="KW-0812">Transmembrane</keyword>
<organism evidence="4 7">
    <name type="scientific">Blautia obeum</name>
    <dbReference type="NCBI Taxonomy" id="40520"/>
    <lineage>
        <taxon>Bacteria</taxon>
        <taxon>Bacillati</taxon>
        <taxon>Bacillota</taxon>
        <taxon>Clostridia</taxon>
        <taxon>Lachnospirales</taxon>
        <taxon>Lachnospiraceae</taxon>
        <taxon>Blautia</taxon>
    </lineage>
</organism>
<dbReference type="Pfam" id="PF08239">
    <property type="entry name" value="SH3_3"/>
    <property type="match status" value="1"/>
</dbReference>
<feature type="domain" description="SH3b" evidence="3">
    <location>
        <begin position="241"/>
        <end position="301"/>
    </location>
</feature>
<gene>
    <name evidence="4" type="ORF">ERS852395_01335</name>
    <name evidence="5" type="ORF">ERS852476_01243</name>
    <name evidence="6" type="ORF">ERS852569_00709</name>
</gene>
<reference evidence="7 8" key="1">
    <citation type="submission" date="2015-09" db="EMBL/GenBank/DDBJ databases">
        <authorList>
            <consortium name="Pathogen Informatics"/>
        </authorList>
    </citation>
    <scope>NUCLEOTIDE SEQUENCE [LARGE SCALE GENOMIC DNA]</scope>
    <source>
        <strain evidence="4 7">2789STDY5608838</strain>
        <strain evidence="5 8">2789STDY5834861</strain>
        <strain evidence="6 9">2789STDY5834957</strain>
    </source>
</reference>
<dbReference type="Proteomes" id="UP000095762">
    <property type="component" value="Unassembled WGS sequence"/>
</dbReference>
<dbReference type="EMBL" id="CYZP01000008">
    <property type="protein sequence ID" value="CUN84842.1"/>
    <property type="molecule type" value="Genomic_DNA"/>
</dbReference>
<evidence type="ECO:0000313" key="4">
    <source>
        <dbReference type="EMBL" id="CUN79493.1"/>
    </source>
</evidence>
<feature type="transmembrane region" description="Helical" evidence="2">
    <location>
        <begin position="12"/>
        <end position="32"/>
    </location>
</feature>
<dbReference type="EMBL" id="CZBP01000004">
    <property type="protein sequence ID" value="CUP77284.1"/>
    <property type="molecule type" value="Genomic_DNA"/>
</dbReference>
<evidence type="ECO:0000313" key="5">
    <source>
        <dbReference type="EMBL" id="CUN84842.1"/>
    </source>
</evidence>
<dbReference type="RefSeq" id="WP_020993940.1">
    <property type="nucleotide sequence ID" value="NZ_CYZA01000006.1"/>
</dbReference>
<accession>A0A173ZUK4</accession>
<evidence type="ECO:0000313" key="9">
    <source>
        <dbReference type="Proteomes" id="UP000095762"/>
    </source>
</evidence>
<feature type="compositionally biased region" description="Polar residues" evidence="1">
    <location>
        <begin position="52"/>
        <end position="62"/>
    </location>
</feature>
<sequence length="301" mass="32827">MDDFREWLSDNLRYFMLGGAILIIVVVLFCGIRACSGSNKGNSGDEQKTTSEDQGNVPSSPISEGESDEKKEDANPMETADADVTALITSYYQALGEKDIATLKTLEDDFTPSDESKVTNLKDYIEGYEVGDVYTKKGMTDDSYVVYACFSYICQGVETKAPALTQFYVYKNSEGNWVINNGALQDSEISAYMEKQLSDSDVSALIKKVQNELDQAQQSDPSLEEFLNGLGEEAGVSTEAEDGTMLTASEECNVRAEASTDADILGVISAGDQVQKTGTDGEWVQIDYDGQTGYIRGDLLE</sequence>
<dbReference type="PROSITE" id="PS51781">
    <property type="entry name" value="SH3B"/>
    <property type="match status" value="1"/>
</dbReference>
<evidence type="ECO:0000259" key="3">
    <source>
        <dbReference type="PROSITE" id="PS51781"/>
    </source>
</evidence>
<keyword evidence="2" id="KW-0472">Membrane</keyword>
<protein>
    <submittedName>
        <fullName evidence="4">Bacterial SH3 domain</fullName>
    </submittedName>
</protein>
<dbReference type="Proteomes" id="UP000095645">
    <property type="component" value="Unassembled WGS sequence"/>
</dbReference>
<evidence type="ECO:0000313" key="8">
    <source>
        <dbReference type="Proteomes" id="UP000095645"/>
    </source>
</evidence>
<proteinExistence type="predicted"/>
<dbReference type="EMBL" id="CYZA01000006">
    <property type="protein sequence ID" value="CUN79493.1"/>
    <property type="molecule type" value="Genomic_DNA"/>
</dbReference>
<dbReference type="Proteomes" id="UP000095447">
    <property type="component" value="Unassembled WGS sequence"/>
</dbReference>
<evidence type="ECO:0000313" key="6">
    <source>
        <dbReference type="EMBL" id="CUP77284.1"/>
    </source>
</evidence>
<dbReference type="SMART" id="SM00287">
    <property type="entry name" value="SH3b"/>
    <property type="match status" value="1"/>
</dbReference>
<dbReference type="Gene3D" id="2.30.30.40">
    <property type="entry name" value="SH3 Domains"/>
    <property type="match status" value="1"/>
</dbReference>
<keyword evidence="2" id="KW-1133">Transmembrane helix</keyword>
<name>A0A173ZUK4_9FIRM</name>
<dbReference type="AlphaFoldDB" id="A0A173ZUK4"/>
<feature type="region of interest" description="Disordered" evidence="1">
    <location>
        <begin position="38"/>
        <end position="79"/>
    </location>
</feature>
<dbReference type="InterPro" id="IPR003646">
    <property type="entry name" value="SH3-like_bac-type"/>
</dbReference>
<evidence type="ECO:0000256" key="2">
    <source>
        <dbReference type="SAM" id="Phobius"/>
    </source>
</evidence>